<feature type="chain" id="PRO_5020457673" description="Lipoprotein" evidence="2">
    <location>
        <begin position="19"/>
        <end position="106"/>
    </location>
</feature>
<gene>
    <name evidence="3" type="ORF">EDC45_0318</name>
</gene>
<dbReference type="EMBL" id="SNYQ01000001">
    <property type="protein sequence ID" value="TDQ59660.1"/>
    <property type="molecule type" value="Genomic_DNA"/>
</dbReference>
<evidence type="ECO:0000313" key="4">
    <source>
        <dbReference type="Proteomes" id="UP000295657"/>
    </source>
</evidence>
<name>A0A4R6VLH1_9PAST</name>
<reference evidence="3 4" key="1">
    <citation type="submission" date="2019-03" db="EMBL/GenBank/DDBJ databases">
        <title>Genomic Encyclopedia of Type Strains, Phase IV (KMG-IV): sequencing the most valuable type-strain genomes for metagenomic binning, comparative biology and taxonomic classification.</title>
        <authorList>
            <person name="Goeker M."/>
        </authorList>
    </citation>
    <scope>NUCLEOTIDE SEQUENCE [LARGE SCALE GENOMIC DNA]</scope>
    <source>
        <strain evidence="3 4">DSM 28403</strain>
    </source>
</reference>
<proteinExistence type="predicted"/>
<evidence type="ECO:0008006" key="5">
    <source>
        <dbReference type="Google" id="ProtNLM"/>
    </source>
</evidence>
<accession>A0A4R6VLH1</accession>
<dbReference type="OrthoDB" id="5690813at2"/>
<dbReference type="RefSeq" id="WP_133542785.1">
    <property type="nucleotide sequence ID" value="NZ_SNYQ01000001.1"/>
</dbReference>
<dbReference type="Proteomes" id="UP000295657">
    <property type="component" value="Unassembled WGS sequence"/>
</dbReference>
<sequence>MKKLIRLFGATGVFSLLAACSAPAPQPTAPLDMAAVEAYNQKVYSGNTVAAEQRNKPQVQSALPLNGSDSSHRNLSPRTSARPNLIIAPTVGYGYWRGHRHPYYGW</sequence>
<evidence type="ECO:0000313" key="3">
    <source>
        <dbReference type="EMBL" id="TDQ59660.1"/>
    </source>
</evidence>
<dbReference type="PROSITE" id="PS51257">
    <property type="entry name" value="PROKAR_LIPOPROTEIN"/>
    <property type="match status" value="1"/>
</dbReference>
<keyword evidence="2" id="KW-0732">Signal</keyword>
<evidence type="ECO:0000256" key="2">
    <source>
        <dbReference type="SAM" id="SignalP"/>
    </source>
</evidence>
<organism evidence="3 4">
    <name type="scientific">Mesocricetibacter intestinalis</name>
    <dbReference type="NCBI Taxonomy" id="1521930"/>
    <lineage>
        <taxon>Bacteria</taxon>
        <taxon>Pseudomonadati</taxon>
        <taxon>Pseudomonadota</taxon>
        <taxon>Gammaproteobacteria</taxon>
        <taxon>Pasteurellales</taxon>
        <taxon>Pasteurellaceae</taxon>
        <taxon>Mesocricetibacter</taxon>
    </lineage>
</organism>
<protein>
    <recommendedName>
        <fullName evidence="5">Lipoprotein</fullName>
    </recommendedName>
</protein>
<comment type="caution">
    <text evidence="3">The sequence shown here is derived from an EMBL/GenBank/DDBJ whole genome shotgun (WGS) entry which is preliminary data.</text>
</comment>
<feature type="region of interest" description="Disordered" evidence="1">
    <location>
        <begin position="49"/>
        <end position="81"/>
    </location>
</feature>
<evidence type="ECO:0000256" key="1">
    <source>
        <dbReference type="SAM" id="MobiDB-lite"/>
    </source>
</evidence>
<dbReference type="AlphaFoldDB" id="A0A4R6VLH1"/>
<keyword evidence="4" id="KW-1185">Reference proteome</keyword>
<feature type="signal peptide" evidence="2">
    <location>
        <begin position="1"/>
        <end position="18"/>
    </location>
</feature>